<evidence type="ECO:0000313" key="8">
    <source>
        <dbReference type="EMBL" id="VYT10544.1"/>
    </source>
</evidence>
<feature type="domain" description="Cytochrome C biogenesis protein transmembrane" evidence="7">
    <location>
        <begin position="18"/>
        <end position="224"/>
    </location>
</feature>
<evidence type="ECO:0000256" key="1">
    <source>
        <dbReference type="ARBA" id="ARBA00004141"/>
    </source>
</evidence>
<sequence length="229" mass="24595">MTEIINALTRLMTDNLWAAPVLSLAAGIVTSFTPCSLASVPMLLACVGAVEADRKKAFRLSLSMAGGMAVTFGIFGSVASFIGHLFHEAGHWWTFLMGILMVLMALQVFGIVNVIPHLHMSSHMSKKGYAGAFFTGALGGVFASHCAVPVMVALLALVADLGRNAWWGIILMVLYALGHSLLLIGAGIGYGYVERLVKEPRYAKIGLWLRRVLGVFILAFGLLLIFAEK</sequence>
<feature type="transmembrane region" description="Helical" evidence="6">
    <location>
        <begin position="17"/>
        <end position="50"/>
    </location>
</feature>
<dbReference type="RefSeq" id="WP_156354157.1">
    <property type="nucleotide sequence ID" value="NZ_CACRST010000017.1"/>
</dbReference>
<gene>
    <name evidence="8" type="primary">dsbD</name>
    <name evidence="8" type="ORF">BGLFYP119_01819</name>
</gene>
<reference evidence="8" key="1">
    <citation type="submission" date="2019-11" db="EMBL/GenBank/DDBJ databases">
        <authorList>
            <person name="Feng L."/>
        </authorList>
    </citation>
    <scope>NUCLEOTIDE SEQUENCE</scope>
    <source>
        <strain evidence="8">BgluceraseaLFYP119</strain>
    </source>
</reference>
<feature type="transmembrane region" description="Helical" evidence="6">
    <location>
        <begin position="62"/>
        <end position="86"/>
    </location>
</feature>
<name>A0A6N2TX41_9FIRM</name>
<accession>A0A6N2TX41</accession>
<feature type="transmembrane region" description="Helical" evidence="6">
    <location>
        <begin position="128"/>
        <end position="159"/>
    </location>
</feature>
<dbReference type="GO" id="GO:0017004">
    <property type="term" value="P:cytochrome complex assembly"/>
    <property type="evidence" value="ECO:0007669"/>
    <property type="project" value="InterPro"/>
</dbReference>
<evidence type="ECO:0000256" key="5">
    <source>
        <dbReference type="ARBA" id="ARBA00023136"/>
    </source>
</evidence>
<keyword evidence="5 6" id="KW-0472">Membrane</keyword>
<proteinExistence type="inferred from homology"/>
<feature type="transmembrane region" description="Helical" evidence="6">
    <location>
        <begin position="165"/>
        <end position="193"/>
    </location>
</feature>
<dbReference type="InterPro" id="IPR051790">
    <property type="entry name" value="Cytochrome_c-biogenesis_DsbD"/>
</dbReference>
<dbReference type="Pfam" id="PF02683">
    <property type="entry name" value="DsbD_TM"/>
    <property type="match status" value="1"/>
</dbReference>
<dbReference type="AlphaFoldDB" id="A0A6N2TX41"/>
<keyword evidence="8" id="KW-0560">Oxidoreductase</keyword>
<protein>
    <submittedName>
        <fullName evidence="8">Thiol:disulfide interchange protein DsbD</fullName>
        <ecNumber evidence="8">1.8.1.8</ecNumber>
    </submittedName>
</protein>
<dbReference type="EMBL" id="CACRST010000017">
    <property type="protein sequence ID" value="VYT10544.1"/>
    <property type="molecule type" value="Genomic_DNA"/>
</dbReference>
<evidence type="ECO:0000256" key="4">
    <source>
        <dbReference type="ARBA" id="ARBA00022989"/>
    </source>
</evidence>
<dbReference type="InterPro" id="IPR003834">
    <property type="entry name" value="Cyt_c_assmbl_TM_dom"/>
</dbReference>
<comment type="subcellular location">
    <subcellularLocation>
        <location evidence="1">Membrane</location>
        <topology evidence="1">Multi-pass membrane protein</topology>
    </subcellularLocation>
</comment>
<evidence type="ECO:0000256" key="6">
    <source>
        <dbReference type="SAM" id="Phobius"/>
    </source>
</evidence>
<dbReference type="PANTHER" id="PTHR31272">
    <property type="entry name" value="CYTOCHROME C-TYPE BIOGENESIS PROTEIN HI_1454-RELATED"/>
    <property type="match status" value="1"/>
</dbReference>
<dbReference type="GO" id="GO:0016020">
    <property type="term" value="C:membrane"/>
    <property type="evidence" value="ECO:0007669"/>
    <property type="project" value="UniProtKB-SubCell"/>
</dbReference>
<comment type="similarity">
    <text evidence="2">Belongs to the DsbD family.</text>
</comment>
<evidence type="ECO:0000256" key="2">
    <source>
        <dbReference type="ARBA" id="ARBA00006143"/>
    </source>
</evidence>
<evidence type="ECO:0000259" key="7">
    <source>
        <dbReference type="Pfam" id="PF02683"/>
    </source>
</evidence>
<keyword evidence="4 6" id="KW-1133">Transmembrane helix</keyword>
<feature type="transmembrane region" description="Helical" evidence="6">
    <location>
        <begin position="92"/>
        <end position="116"/>
    </location>
</feature>
<feature type="transmembrane region" description="Helical" evidence="6">
    <location>
        <begin position="205"/>
        <end position="227"/>
    </location>
</feature>
<organism evidence="8">
    <name type="scientific">Blautia glucerasea</name>
    <dbReference type="NCBI Taxonomy" id="536633"/>
    <lineage>
        <taxon>Bacteria</taxon>
        <taxon>Bacillati</taxon>
        <taxon>Bacillota</taxon>
        <taxon>Clostridia</taxon>
        <taxon>Lachnospirales</taxon>
        <taxon>Lachnospiraceae</taxon>
        <taxon>Blautia</taxon>
    </lineage>
</organism>
<dbReference type="GO" id="GO:0047134">
    <property type="term" value="F:protein-disulfide reductase [NAD(P)H] activity"/>
    <property type="evidence" value="ECO:0007669"/>
    <property type="project" value="UniProtKB-EC"/>
</dbReference>
<keyword evidence="3 6" id="KW-0812">Transmembrane</keyword>
<dbReference type="EC" id="1.8.1.8" evidence="8"/>
<evidence type="ECO:0000256" key="3">
    <source>
        <dbReference type="ARBA" id="ARBA00022692"/>
    </source>
</evidence>
<dbReference type="PANTHER" id="PTHR31272:SF6">
    <property type="entry name" value="CYTOCHROME C-TYPE BIOGENESIS CCDA-LIKE CHLOROPLASTIC PROTEIN"/>
    <property type="match status" value="1"/>
</dbReference>